<reference evidence="1" key="1">
    <citation type="journal article" date="2015" name="Nature">
        <title>Complex archaea that bridge the gap between prokaryotes and eukaryotes.</title>
        <authorList>
            <person name="Spang A."/>
            <person name="Saw J.H."/>
            <person name="Jorgensen S.L."/>
            <person name="Zaremba-Niedzwiedzka K."/>
            <person name="Martijn J."/>
            <person name="Lind A.E."/>
            <person name="van Eijk R."/>
            <person name="Schleper C."/>
            <person name="Guy L."/>
            <person name="Ettema T.J."/>
        </authorList>
    </citation>
    <scope>NUCLEOTIDE SEQUENCE</scope>
</reference>
<dbReference type="AlphaFoldDB" id="A0A0F9UAE3"/>
<dbReference type="EMBL" id="LAZR01000112">
    <property type="protein sequence ID" value="KKN90175.1"/>
    <property type="molecule type" value="Genomic_DNA"/>
</dbReference>
<name>A0A0F9UAE3_9ZZZZ</name>
<dbReference type="Gene3D" id="2.160.10.10">
    <property type="entry name" value="Hexapeptide repeat proteins"/>
    <property type="match status" value="1"/>
</dbReference>
<dbReference type="SUPFAM" id="SSF51161">
    <property type="entry name" value="Trimeric LpxA-like enzymes"/>
    <property type="match status" value="1"/>
</dbReference>
<dbReference type="InterPro" id="IPR001451">
    <property type="entry name" value="Hexapep"/>
</dbReference>
<comment type="caution">
    <text evidence="1">The sequence shown here is derived from an EMBL/GenBank/DDBJ whole genome shotgun (WGS) entry which is preliminary data.</text>
</comment>
<evidence type="ECO:0000313" key="1">
    <source>
        <dbReference type="EMBL" id="KKN90175.1"/>
    </source>
</evidence>
<dbReference type="Pfam" id="PF00132">
    <property type="entry name" value="Hexapep"/>
    <property type="match status" value="1"/>
</dbReference>
<gene>
    <name evidence="1" type="ORF">LCGC14_0230080</name>
</gene>
<organism evidence="1">
    <name type="scientific">marine sediment metagenome</name>
    <dbReference type="NCBI Taxonomy" id="412755"/>
    <lineage>
        <taxon>unclassified sequences</taxon>
        <taxon>metagenomes</taxon>
        <taxon>ecological metagenomes</taxon>
    </lineage>
</organism>
<sequence length="179" mass="18976">MKIRTREFRAAWRRLVGRGKVCIGADPRIARGVRFDFKLGGTITLGARCTVQTGTILAPTGGSIELGDDCSLNPYSILYGQGGLKIGNGVRIAAHTVIVPSNHGFGDLSQPIFKQKSTHQGIVIEDDVWIGANCTILDGVRIAKGCIIGAGSVVSKSTEPFGIYAGVPARLIKKRVTTA</sequence>
<protein>
    <recommendedName>
        <fullName evidence="2">Acetyltransferase</fullName>
    </recommendedName>
</protein>
<dbReference type="PANTHER" id="PTHR23416">
    <property type="entry name" value="SIALIC ACID SYNTHASE-RELATED"/>
    <property type="match status" value="1"/>
</dbReference>
<dbReference type="CDD" id="cd04647">
    <property type="entry name" value="LbH_MAT_like"/>
    <property type="match status" value="1"/>
</dbReference>
<dbReference type="PANTHER" id="PTHR23416:SF78">
    <property type="entry name" value="LIPOPOLYSACCHARIDE BIOSYNTHESIS O-ACETYL TRANSFERASE WBBJ-RELATED"/>
    <property type="match status" value="1"/>
</dbReference>
<accession>A0A0F9UAE3</accession>
<evidence type="ECO:0008006" key="2">
    <source>
        <dbReference type="Google" id="ProtNLM"/>
    </source>
</evidence>
<dbReference type="InterPro" id="IPR051159">
    <property type="entry name" value="Hexapeptide_acetyltransf"/>
</dbReference>
<dbReference type="InterPro" id="IPR011004">
    <property type="entry name" value="Trimer_LpxA-like_sf"/>
</dbReference>
<proteinExistence type="predicted"/>